<evidence type="ECO:0000256" key="2">
    <source>
        <dbReference type="ARBA" id="ARBA00023157"/>
    </source>
</evidence>
<dbReference type="Gene3D" id="3.40.30.10">
    <property type="entry name" value="Glutaredoxin"/>
    <property type="match status" value="1"/>
</dbReference>
<reference evidence="5 6" key="1">
    <citation type="journal article" date="2020" name="Nat. Food">
        <title>A phased Vanilla planifolia genome enables genetic improvement of flavour and production.</title>
        <authorList>
            <person name="Hasing T."/>
            <person name="Tang H."/>
            <person name="Brym M."/>
            <person name="Khazi F."/>
            <person name="Huang T."/>
            <person name="Chambers A.H."/>
        </authorList>
    </citation>
    <scope>NUCLEOTIDE SEQUENCE [LARGE SCALE GENOMIC DNA]</scope>
    <source>
        <tissue evidence="5">Leaf</tissue>
    </source>
</reference>
<keyword evidence="3" id="KW-0676">Redox-active center</keyword>
<evidence type="ECO:0000256" key="1">
    <source>
        <dbReference type="ARBA" id="ARBA00022982"/>
    </source>
</evidence>
<keyword evidence="1" id="KW-0813">Transport</keyword>
<gene>
    <name evidence="5" type="ORF">HPP92_009500</name>
</gene>
<dbReference type="Proteomes" id="UP000636800">
    <property type="component" value="Unassembled WGS sequence"/>
</dbReference>
<protein>
    <recommendedName>
        <fullName evidence="4">Thioredoxin domain-containing protein</fullName>
    </recommendedName>
</protein>
<keyword evidence="1" id="KW-0249">Electron transport</keyword>
<feature type="domain" description="Thioredoxin" evidence="4">
    <location>
        <begin position="58"/>
        <end position="188"/>
    </location>
</feature>
<name>A0A835R4C2_VANPL</name>
<dbReference type="CDD" id="cd02947">
    <property type="entry name" value="TRX_family"/>
    <property type="match status" value="1"/>
</dbReference>
<keyword evidence="6" id="KW-1185">Reference proteome</keyword>
<dbReference type="InterPro" id="IPR050620">
    <property type="entry name" value="Thioredoxin_H-type-like"/>
</dbReference>
<evidence type="ECO:0000313" key="6">
    <source>
        <dbReference type="Proteomes" id="UP000636800"/>
    </source>
</evidence>
<proteinExistence type="predicted"/>
<sequence>MRRFALLLRRILRRPHFMAFTSFQNPTSFNQFRASSPLDRSPSLCPPLYPFFTNSFSLSSHDLFYSSSASPSSPSNIVYIGSEEGFNTALNKAQEEKSPSIFYFTAAWCGPCRLISPVVEQLSKELPHVTTYKLDIDQESLSRTLSKLQIFSVPTIHFFHNGEKASEIVGADVAKLKETSERLYNLLAW</sequence>
<dbReference type="EMBL" id="JADCNL010000004">
    <property type="protein sequence ID" value="KAG0485421.1"/>
    <property type="molecule type" value="Genomic_DNA"/>
</dbReference>
<organism evidence="5 6">
    <name type="scientific">Vanilla planifolia</name>
    <name type="common">Vanilla</name>
    <dbReference type="NCBI Taxonomy" id="51239"/>
    <lineage>
        <taxon>Eukaryota</taxon>
        <taxon>Viridiplantae</taxon>
        <taxon>Streptophyta</taxon>
        <taxon>Embryophyta</taxon>
        <taxon>Tracheophyta</taxon>
        <taxon>Spermatophyta</taxon>
        <taxon>Magnoliopsida</taxon>
        <taxon>Liliopsida</taxon>
        <taxon>Asparagales</taxon>
        <taxon>Orchidaceae</taxon>
        <taxon>Vanilloideae</taxon>
        <taxon>Vanilleae</taxon>
        <taxon>Vanilla</taxon>
    </lineage>
</organism>
<dbReference type="PROSITE" id="PS51352">
    <property type="entry name" value="THIOREDOXIN_2"/>
    <property type="match status" value="1"/>
</dbReference>
<dbReference type="PANTHER" id="PTHR10438">
    <property type="entry name" value="THIOREDOXIN"/>
    <property type="match status" value="1"/>
</dbReference>
<evidence type="ECO:0000313" key="5">
    <source>
        <dbReference type="EMBL" id="KAG0485421.1"/>
    </source>
</evidence>
<dbReference type="OrthoDB" id="1924787at2759"/>
<dbReference type="FunFam" id="3.40.30.10:FF:000245">
    <property type="entry name" value="Thioredoxin"/>
    <property type="match status" value="1"/>
</dbReference>
<evidence type="ECO:0000256" key="3">
    <source>
        <dbReference type="ARBA" id="ARBA00023284"/>
    </source>
</evidence>
<evidence type="ECO:0000259" key="4">
    <source>
        <dbReference type="PROSITE" id="PS51352"/>
    </source>
</evidence>
<comment type="caution">
    <text evidence="5">The sequence shown here is derived from an EMBL/GenBank/DDBJ whole genome shotgun (WGS) entry which is preliminary data.</text>
</comment>
<dbReference type="InterPro" id="IPR036249">
    <property type="entry name" value="Thioredoxin-like_sf"/>
</dbReference>
<accession>A0A835R4C2</accession>
<dbReference type="Pfam" id="PF00085">
    <property type="entry name" value="Thioredoxin"/>
    <property type="match status" value="1"/>
</dbReference>
<dbReference type="InterPro" id="IPR013766">
    <property type="entry name" value="Thioredoxin_domain"/>
</dbReference>
<keyword evidence="2" id="KW-1015">Disulfide bond</keyword>
<dbReference type="AlphaFoldDB" id="A0A835R4C2"/>
<dbReference type="PANTHER" id="PTHR10438:SF405">
    <property type="entry name" value="THIOREDOXIN DOMAIN-CONTAINING PROTEIN"/>
    <property type="match status" value="1"/>
</dbReference>
<dbReference type="SUPFAM" id="SSF52833">
    <property type="entry name" value="Thioredoxin-like"/>
    <property type="match status" value="1"/>
</dbReference>